<reference evidence="2 3" key="2">
    <citation type="journal article" date="2013" name="PLoS Genet.">
        <title>Comparative genome structure, secondary metabolite, and effector coding capacity across Cochliobolus pathogens.</title>
        <authorList>
            <person name="Condon B.J."/>
            <person name="Leng Y."/>
            <person name="Wu D."/>
            <person name="Bushley K.E."/>
            <person name="Ohm R.A."/>
            <person name="Otillar R."/>
            <person name="Martin J."/>
            <person name="Schackwitz W."/>
            <person name="Grimwood J."/>
            <person name="MohdZainudin N."/>
            <person name="Xue C."/>
            <person name="Wang R."/>
            <person name="Manning V.A."/>
            <person name="Dhillon B."/>
            <person name="Tu Z.J."/>
            <person name="Steffenson B.J."/>
            <person name="Salamov A."/>
            <person name="Sun H."/>
            <person name="Lowry S."/>
            <person name="LaButti K."/>
            <person name="Han J."/>
            <person name="Copeland A."/>
            <person name="Lindquist E."/>
            <person name="Barry K."/>
            <person name="Schmutz J."/>
            <person name="Baker S.E."/>
            <person name="Ciuffetti L.M."/>
            <person name="Grigoriev I.V."/>
            <person name="Zhong S."/>
            <person name="Turgeon B.G."/>
        </authorList>
    </citation>
    <scope>NUCLEOTIDE SEQUENCE [LARGE SCALE GENOMIC DNA]</scope>
    <source>
        <strain evidence="3">28A</strain>
    </source>
</reference>
<keyword evidence="3" id="KW-1185">Reference proteome</keyword>
<dbReference type="Pfam" id="PF24969">
    <property type="entry name" value="LRR_15"/>
    <property type="match status" value="1"/>
</dbReference>
<feature type="domain" description="Leucine-rich repeat" evidence="1">
    <location>
        <begin position="322"/>
        <end position="402"/>
    </location>
</feature>
<dbReference type="Proteomes" id="UP000016935">
    <property type="component" value="Unassembled WGS sequence"/>
</dbReference>
<dbReference type="EMBL" id="KB908515">
    <property type="protein sequence ID" value="EOA89215.1"/>
    <property type="molecule type" value="Genomic_DNA"/>
</dbReference>
<reference evidence="2 3" key="1">
    <citation type="journal article" date="2012" name="PLoS Pathog.">
        <title>Diverse lifestyles and strategies of plant pathogenesis encoded in the genomes of eighteen Dothideomycetes fungi.</title>
        <authorList>
            <person name="Ohm R.A."/>
            <person name="Feau N."/>
            <person name="Henrissat B."/>
            <person name="Schoch C.L."/>
            <person name="Horwitz B.A."/>
            <person name="Barry K.W."/>
            <person name="Condon B.J."/>
            <person name="Copeland A.C."/>
            <person name="Dhillon B."/>
            <person name="Glaser F."/>
            <person name="Hesse C.N."/>
            <person name="Kosti I."/>
            <person name="LaButti K."/>
            <person name="Lindquist E.A."/>
            <person name="Lucas S."/>
            <person name="Salamov A.A."/>
            <person name="Bradshaw R.E."/>
            <person name="Ciuffetti L."/>
            <person name="Hamelin R.C."/>
            <person name="Kema G.H.J."/>
            <person name="Lawrence C."/>
            <person name="Scott J.A."/>
            <person name="Spatafora J.W."/>
            <person name="Turgeon B.G."/>
            <person name="de Wit P.J.G.M."/>
            <person name="Zhong S."/>
            <person name="Goodwin S.B."/>
            <person name="Grigoriev I.V."/>
        </authorList>
    </citation>
    <scope>NUCLEOTIDE SEQUENCE [LARGE SCALE GENOMIC DNA]</scope>
    <source>
        <strain evidence="3">28A</strain>
    </source>
</reference>
<protein>
    <recommendedName>
        <fullName evidence="1">Leucine-rich repeat domain-containing protein</fullName>
    </recommendedName>
</protein>
<dbReference type="InterPro" id="IPR056867">
    <property type="entry name" value="LRR_15"/>
</dbReference>
<sequence>MDSAAKAPPCPITELPDELLVAVASHLDIQRGPLMDRGAEARRRQANTATVLDIHALALTCRKLNAIATPLLYRCIVSSQTPSRVVKRLLRTLVAQPELCRHIRYIESPGCVVDSPSVRLREEKSPDRLTKREMSEYIDRLSCLKWWGDSIDASLSDSFSRDLHELASRHGLFGRLHAAAVCLMTVAQNLSQAIISCVSFYASMFACKRYYSSNRLQTLWIYTPGSNPHYLRRYDAGPRPSGNPIVTLLGLEYEDSFRRSKASIVMDTVSLDGEDIVEGTLQHLLMPFAALKRFECRWRNLSTLREHVRLPSPPAGIDLPAYRSVLLTLSDSLETLTIDTTDATCQVDMDEDIPAFGSFRQFTALKHLNVSGLVLFGDCHGQDYPRLSAILPDSLETLSIKTEWDRDIAVVLVTLYKDLSTTPSRLRILDCSCGPAPRMVAEMLMAAFRTTGIHLVLSIDETGETSLGY</sequence>
<dbReference type="GeneID" id="19404288"/>
<evidence type="ECO:0000259" key="1">
    <source>
        <dbReference type="Pfam" id="PF24969"/>
    </source>
</evidence>
<dbReference type="RefSeq" id="XP_008022911.1">
    <property type="nucleotide sequence ID" value="XM_008024720.1"/>
</dbReference>
<evidence type="ECO:0000313" key="3">
    <source>
        <dbReference type="Proteomes" id="UP000016935"/>
    </source>
</evidence>
<name>R0IWT8_EXST2</name>
<proteinExistence type="predicted"/>
<dbReference type="STRING" id="671987.R0IWT8"/>
<evidence type="ECO:0000313" key="2">
    <source>
        <dbReference type="EMBL" id="EOA89215.1"/>
    </source>
</evidence>
<accession>R0IWT8</accession>
<dbReference type="OrthoDB" id="3783332at2759"/>
<dbReference type="AlphaFoldDB" id="R0IWT8"/>
<gene>
    <name evidence="2" type="ORF">SETTUDRAFT_37738</name>
</gene>
<dbReference type="HOGENOM" id="CLU_582864_0_0_1"/>
<organism evidence="2 3">
    <name type="scientific">Exserohilum turcicum (strain 28A)</name>
    <name type="common">Northern leaf blight fungus</name>
    <name type="synonym">Setosphaeria turcica</name>
    <dbReference type="NCBI Taxonomy" id="671987"/>
    <lineage>
        <taxon>Eukaryota</taxon>
        <taxon>Fungi</taxon>
        <taxon>Dikarya</taxon>
        <taxon>Ascomycota</taxon>
        <taxon>Pezizomycotina</taxon>
        <taxon>Dothideomycetes</taxon>
        <taxon>Pleosporomycetidae</taxon>
        <taxon>Pleosporales</taxon>
        <taxon>Pleosporineae</taxon>
        <taxon>Pleosporaceae</taxon>
        <taxon>Exserohilum</taxon>
    </lineage>
</organism>